<keyword evidence="2" id="KW-1185">Reference proteome</keyword>
<reference evidence="1 2" key="1">
    <citation type="submission" date="2012-01" db="EMBL/GenBank/DDBJ databases">
        <authorList>
            <person name="Harkins D.M."/>
            <person name="Madupu R."/>
            <person name="Durkin A.S."/>
            <person name="Torralba M."/>
            <person name="Methe B."/>
            <person name="Sutton G.G."/>
            <person name="Nelson K.E."/>
        </authorList>
    </citation>
    <scope>NUCLEOTIDE SEQUENCE [LARGE SCALE GENOMIC DNA]</scope>
    <source>
        <strain evidence="1 2">CCUG 39159</strain>
    </source>
</reference>
<protein>
    <submittedName>
        <fullName evidence="1">Uncharacterized protein</fullName>
    </submittedName>
</protein>
<name>I0SKN4_STRAP</name>
<dbReference type="AlphaFoldDB" id="I0SKN4"/>
<dbReference type="Proteomes" id="UP000003245">
    <property type="component" value="Unassembled WGS sequence"/>
</dbReference>
<organism evidence="1 2">
    <name type="scientific">Streptococcus anginosus subsp. whileyi CCUG 39159</name>
    <dbReference type="NCBI Taxonomy" id="1095729"/>
    <lineage>
        <taxon>Bacteria</taxon>
        <taxon>Bacillati</taxon>
        <taxon>Bacillota</taxon>
        <taxon>Bacilli</taxon>
        <taxon>Lactobacillales</taxon>
        <taxon>Streptococcaceae</taxon>
        <taxon>Streptococcus</taxon>
        <taxon>Streptococcus anginosus group</taxon>
    </lineage>
</organism>
<gene>
    <name evidence="1" type="ORF">HMPREF1043_0709</name>
</gene>
<dbReference type="EMBL" id="AICP01000013">
    <property type="protein sequence ID" value="EID23937.1"/>
    <property type="molecule type" value="Genomic_DNA"/>
</dbReference>
<evidence type="ECO:0000313" key="1">
    <source>
        <dbReference type="EMBL" id="EID23937.1"/>
    </source>
</evidence>
<sequence length="236" mass="25372">MSTKTSIKTASVTGPKAIITLDRVTNDQVNRKGLSTIYLEIPGGLQNWTKAKGTALEDFKNHMGVKNYALLMDNADQTSDKGGKFIAALRTTIESLGANISVPAIDAGMTTDMLAYQGGDDFIDKAFSPEGFASKAKEEASGPRIVYNTSGGIDSTNTGYSVLEYIFQPRQDSTTGKIYLVPRWNAPLYAGRRAYPLGSTEQRQVLSKAYKDVTGEVLPRNAQASIEDTAAGEAKA</sequence>
<feature type="non-terminal residue" evidence="1">
    <location>
        <position position="236"/>
    </location>
</feature>
<evidence type="ECO:0000313" key="2">
    <source>
        <dbReference type="Proteomes" id="UP000003245"/>
    </source>
</evidence>
<proteinExistence type="predicted"/>
<dbReference type="RefSeq" id="WP_003033692.1">
    <property type="nucleotide sequence ID" value="NZ_AICP01000013.1"/>
</dbReference>
<comment type="caution">
    <text evidence="1">The sequence shown here is derived from an EMBL/GenBank/DDBJ whole genome shotgun (WGS) entry which is preliminary data.</text>
</comment>
<accession>I0SKN4</accession>